<dbReference type="Proteomes" id="UP000006247">
    <property type="component" value="Unassembled WGS sequence"/>
</dbReference>
<evidence type="ECO:0000313" key="1">
    <source>
        <dbReference type="EMBL" id="EEG28296.1"/>
    </source>
</evidence>
<organism evidence="1 2">
    <name type="scientific">Corynebacterium matruchotii ATCC 33806</name>
    <dbReference type="NCBI Taxonomy" id="566549"/>
    <lineage>
        <taxon>Bacteria</taxon>
        <taxon>Bacillati</taxon>
        <taxon>Actinomycetota</taxon>
        <taxon>Actinomycetes</taxon>
        <taxon>Mycobacteriales</taxon>
        <taxon>Corynebacteriaceae</taxon>
        <taxon>Corynebacterium</taxon>
    </lineage>
</organism>
<evidence type="ECO:0000313" key="2">
    <source>
        <dbReference type="Proteomes" id="UP000006247"/>
    </source>
</evidence>
<proteinExistence type="predicted"/>
<gene>
    <name evidence="1" type="ORF">CORMATOL_00118</name>
</gene>
<accession>C0DZH9</accession>
<name>C0DZH9_9CORY</name>
<dbReference type="HOGENOM" id="CLU_2878267_0_0_11"/>
<protein>
    <submittedName>
        <fullName evidence="1">Uncharacterized protein</fullName>
    </submittedName>
</protein>
<dbReference type="EMBL" id="ACEB01000002">
    <property type="protein sequence ID" value="EEG28296.1"/>
    <property type="molecule type" value="Genomic_DNA"/>
</dbReference>
<comment type="caution">
    <text evidence="1">The sequence shown here is derived from an EMBL/GenBank/DDBJ whole genome shotgun (WGS) entry which is preliminary data.</text>
</comment>
<dbReference type="AlphaFoldDB" id="C0DZH9"/>
<sequence length="63" mass="6861">MRRHGAGFMVDDLDYAAAKTQDPRPLAVGSRLDKHGFCPEAKSAPAGLKCDQWETMLRTSAAI</sequence>
<reference evidence="1 2" key="1">
    <citation type="submission" date="2009-01" db="EMBL/GenBank/DDBJ databases">
        <authorList>
            <person name="Fulton L."/>
            <person name="Clifton S."/>
            <person name="Chinwalla A.T."/>
            <person name="Mitreva M."/>
            <person name="Sodergren E."/>
            <person name="Weinstock G."/>
            <person name="Clifton S."/>
            <person name="Dooling D.J."/>
            <person name="Fulton B."/>
            <person name="Minx P."/>
            <person name="Pepin K.H."/>
            <person name="Johnson M."/>
            <person name="Bhonagiri V."/>
            <person name="Nash W.E."/>
            <person name="Mardis E.R."/>
            <person name="Wilson R.K."/>
        </authorList>
    </citation>
    <scope>NUCLEOTIDE SEQUENCE [LARGE SCALE GENOMIC DNA]</scope>
    <source>
        <strain evidence="1 2">ATCC 33806</strain>
    </source>
</reference>